<proteinExistence type="predicted"/>
<dbReference type="Proteomes" id="UP001146670">
    <property type="component" value="Unassembled WGS sequence"/>
</dbReference>
<evidence type="ECO:0000313" key="4">
    <source>
        <dbReference type="Proteomes" id="UP001146670"/>
    </source>
</evidence>
<comment type="caution">
    <text evidence="3">The sequence shown here is derived from an EMBL/GenBank/DDBJ whole genome shotgun (WGS) entry which is preliminary data.</text>
</comment>
<dbReference type="EMBL" id="JAPRFR010000001">
    <property type="protein sequence ID" value="MCZ0725306.1"/>
    <property type="molecule type" value="Genomic_DNA"/>
</dbReference>
<feature type="transmembrane region" description="Helical" evidence="2">
    <location>
        <begin position="12"/>
        <end position="33"/>
    </location>
</feature>
<keyword evidence="2" id="KW-0812">Transmembrane</keyword>
<dbReference type="RefSeq" id="WP_268751629.1">
    <property type="nucleotide sequence ID" value="NZ_JAPRFQ010000001.1"/>
</dbReference>
<dbReference type="AlphaFoldDB" id="A0A9X3JEV4"/>
<gene>
    <name evidence="3" type="ORF">OW157_01845</name>
</gene>
<keyword evidence="2" id="KW-0472">Membrane</keyword>
<keyword evidence="4" id="KW-1185">Reference proteome</keyword>
<evidence type="ECO:0000313" key="3">
    <source>
        <dbReference type="EMBL" id="MCZ0725306.1"/>
    </source>
</evidence>
<feature type="compositionally biased region" description="Basic and acidic residues" evidence="1">
    <location>
        <begin position="98"/>
        <end position="119"/>
    </location>
</feature>
<organism evidence="3 4">
    <name type="scientific">Aerococcus kribbianus</name>
    <dbReference type="NCBI Taxonomy" id="2999064"/>
    <lineage>
        <taxon>Bacteria</taxon>
        <taxon>Bacillati</taxon>
        <taxon>Bacillota</taxon>
        <taxon>Bacilli</taxon>
        <taxon>Lactobacillales</taxon>
        <taxon>Aerococcaceae</taxon>
        <taxon>Aerococcus</taxon>
    </lineage>
</organism>
<sequence>MHSQKQSKSGHILAYTLIVLTFLSSLYLINLSLATGKLAEMETMRASYQAMTLAELSRQTLLAEEEEQLALQSKTVSEEKASGALPTTQEEKAEESDLTDKENVDGKSKPYTKREDNHQKTGSQIKNDDEAEANDIVKRVKDQEESLEDSSIKAVDLIVTQAEGNEKQDEEYQVEDEEKVEVKIDHQDCIHNYNIGRVRCHYDNGWQFDVMLYDLTITYHSR</sequence>
<reference evidence="3" key="1">
    <citation type="submission" date="2022-12" db="EMBL/GenBank/DDBJ databases">
        <title>Description and comparative metabolic analysis of Aerococcus sp. nov., isolated from the feces of a pig.</title>
        <authorList>
            <person name="Chang Y.-H."/>
        </authorList>
    </citation>
    <scope>NUCLEOTIDE SEQUENCE</scope>
    <source>
        <strain evidence="3">YH-aer222</strain>
    </source>
</reference>
<evidence type="ECO:0000256" key="2">
    <source>
        <dbReference type="SAM" id="Phobius"/>
    </source>
</evidence>
<evidence type="ECO:0000256" key="1">
    <source>
        <dbReference type="SAM" id="MobiDB-lite"/>
    </source>
</evidence>
<accession>A0A9X3JEV4</accession>
<keyword evidence="2" id="KW-1133">Transmembrane helix</keyword>
<protein>
    <submittedName>
        <fullName evidence="3">Uncharacterized protein</fullName>
    </submittedName>
</protein>
<name>A0A9X3JEV4_9LACT</name>
<feature type="region of interest" description="Disordered" evidence="1">
    <location>
        <begin position="72"/>
        <end position="133"/>
    </location>
</feature>